<feature type="compositionally biased region" description="Low complexity" evidence="1">
    <location>
        <begin position="239"/>
        <end position="249"/>
    </location>
</feature>
<sequence length="471" mass="47631">MVPGDDGEPSCDVDERARLVPGEELAASQGGLRMLPGLSGGVQGAQQAPWCTTTMLGQSHPGPWAEGPAAPRRRGLPPSALGLARRPAAGPRRASCARAAAAMAAFGLAAGLAAAAWRGPPAAAAASGRRGGVRATGLRAAVNLGASPGEASAPPPVEVGNTTSEPFDCDAGYSNWEAAWSDKKKEWCCDKKQMGCTTKVPPGGGAAPASTSGPPLPPGGGDDSAPLTTDSGGEDTTDGDVAPGAAAHDAPPPPDGGGQPAPATAPSDKGVILVVDTSVAGPIPGAPCECTETVLDGSFAPGDPGAYGTCEAGEVGCCARSNYVKCDGAAVLMPTSSVAALPAGGMPSDDGTVPAPASTLATVADHRVMALCRDPARRLPHYHRTKWEPPLLPMTSHPTARAGTRCMVMACPFRHQPAVARRSPIAAAASCYHQTARLLTMAHRRQPTTLPMVLRQDPAARCSPCRQTRHP</sequence>
<feature type="region of interest" description="Disordered" evidence="1">
    <location>
        <begin position="199"/>
        <end position="267"/>
    </location>
</feature>
<organism evidence="2 3">
    <name type="scientific">Prorocentrum cordatum</name>
    <dbReference type="NCBI Taxonomy" id="2364126"/>
    <lineage>
        <taxon>Eukaryota</taxon>
        <taxon>Sar</taxon>
        <taxon>Alveolata</taxon>
        <taxon>Dinophyceae</taxon>
        <taxon>Prorocentrales</taxon>
        <taxon>Prorocentraceae</taxon>
        <taxon>Prorocentrum</taxon>
    </lineage>
</organism>
<keyword evidence="3" id="KW-1185">Reference proteome</keyword>
<protein>
    <recommendedName>
        <fullName evidence="4">Cellulase</fullName>
    </recommendedName>
</protein>
<evidence type="ECO:0000313" key="2">
    <source>
        <dbReference type="EMBL" id="CAK0826420.1"/>
    </source>
</evidence>
<gene>
    <name evidence="2" type="ORF">PCOR1329_LOCUS26272</name>
</gene>
<evidence type="ECO:0008006" key="4">
    <source>
        <dbReference type="Google" id="ProtNLM"/>
    </source>
</evidence>
<accession>A0ABN9S5V6</accession>
<dbReference type="EMBL" id="CAUYUJ010009313">
    <property type="protein sequence ID" value="CAK0826420.1"/>
    <property type="molecule type" value="Genomic_DNA"/>
</dbReference>
<reference evidence="2" key="1">
    <citation type="submission" date="2023-10" db="EMBL/GenBank/DDBJ databases">
        <authorList>
            <person name="Chen Y."/>
            <person name="Shah S."/>
            <person name="Dougan E. K."/>
            <person name="Thang M."/>
            <person name="Chan C."/>
        </authorList>
    </citation>
    <scope>NUCLEOTIDE SEQUENCE [LARGE SCALE GENOMIC DNA]</scope>
</reference>
<evidence type="ECO:0000313" key="3">
    <source>
        <dbReference type="Proteomes" id="UP001189429"/>
    </source>
</evidence>
<proteinExistence type="predicted"/>
<dbReference type="Proteomes" id="UP001189429">
    <property type="component" value="Unassembled WGS sequence"/>
</dbReference>
<name>A0ABN9S5V6_9DINO</name>
<comment type="caution">
    <text evidence="2">The sequence shown here is derived from an EMBL/GenBank/DDBJ whole genome shotgun (WGS) entry which is preliminary data.</text>
</comment>
<evidence type="ECO:0000256" key="1">
    <source>
        <dbReference type="SAM" id="MobiDB-lite"/>
    </source>
</evidence>